<dbReference type="Proteomes" id="UP000054350">
    <property type="component" value="Unassembled WGS sequence"/>
</dbReference>
<dbReference type="InterPro" id="IPR035892">
    <property type="entry name" value="C2_domain_sf"/>
</dbReference>
<dbReference type="AlphaFoldDB" id="A0A0L0S3I7"/>
<dbReference type="Pfam" id="PF00168">
    <property type="entry name" value="C2"/>
    <property type="match status" value="1"/>
</dbReference>
<dbReference type="InterPro" id="IPR000008">
    <property type="entry name" value="C2_dom"/>
</dbReference>
<evidence type="ECO:0000259" key="3">
    <source>
        <dbReference type="PROSITE" id="PS50004"/>
    </source>
</evidence>
<reference evidence="4 5" key="1">
    <citation type="submission" date="2009-11" db="EMBL/GenBank/DDBJ databases">
        <title>Annotation of Allomyces macrogynus ATCC 38327.</title>
        <authorList>
            <consortium name="The Broad Institute Genome Sequencing Platform"/>
            <person name="Russ C."/>
            <person name="Cuomo C."/>
            <person name="Burger G."/>
            <person name="Gray M.W."/>
            <person name="Holland P.W.H."/>
            <person name="King N."/>
            <person name="Lang F.B.F."/>
            <person name="Roger A.J."/>
            <person name="Ruiz-Trillo I."/>
            <person name="Young S.K."/>
            <person name="Zeng Q."/>
            <person name="Gargeya S."/>
            <person name="Fitzgerald M."/>
            <person name="Haas B."/>
            <person name="Abouelleil A."/>
            <person name="Alvarado L."/>
            <person name="Arachchi H.M."/>
            <person name="Berlin A."/>
            <person name="Chapman S.B."/>
            <person name="Gearin G."/>
            <person name="Goldberg J."/>
            <person name="Griggs A."/>
            <person name="Gujja S."/>
            <person name="Hansen M."/>
            <person name="Heiman D."/>
            <person name="Howarth C."/>
            <person name="Larimer J."/>
            <person name="Lui A."/>
            <person name="MacDonald P.J.P."/>
            <person name="McCowen C."/>
            <person name="Montmayeur A."/>
            <person name="Murphy C."/>
            <person name="Neiman D."/>
            <person name="Pearson M."/>
            <person name="Priest M."/>
            <person name="Roberts A."/>
            <person name="Saif S."/>
            <person name="Shea T."/>
            <person name="Sisk P."/>
            <person name="Stolte C."/>
            <person name="Sykes S."/>
            <person name="Wortman J."/>
            <person name="Nusbaum C."/>
            <person name="Birren B."/>
        </authorList>
    </citation>
    <scope>NUCLEOTIDE SEQUENCE [LARGE SCALE GENOMIC DNA]</scope>
    <source>
        <strain evidence="4 5">ATCC 38327</strain>
    </source>
</reference>
<dbReference type="Gene3D" id="2.60.40.150">
    <property type="entry name" value="C2 domain"/>
    <property type="match status" value="1"/>
</dbReference>
<dbReference type="OrthoDB" id="419768at2759"/>
<dbReference type="VEuPathDB" id="FungiDB:AMAG_02868"/>
<accession>A0A0L0S3I7</accession>
<evidence type="ECO:0000313" key="4">
    <source>
        <dbReference type="EMBL" id="KNE57118.1"/>
    </source>
</evidence>
<keyword evidence="1" id="KW-0479">Metal-binding</keyword>
<dbReference type="PANTHER" id="PTHR46502">
    <property type="entry name" value="C2 DOMAIN-CONTAINING"/>
    <property type="match status" value="1"/>
</dbReference>
<gene>
    <name evidence="4" type="ORF">AMAG_02868</name>
</gene>
<organism evidence="4 5">
    <name type="scientific">Allomyces macrogynus (strain ATCC 38327)</name>
    <name type="common">Allomyces javanicus var. macrogynus</name>
    <dbReference type="NCBI Taxonomy" id="578462"/>
    <lineage>
        <taxon>Eukaryota</taxon>
        <taxon>Fungi</taxon>
        <taxon>Fungi incertae sedis</taxon>
        <taxon>Blastocladiomycota</taxon>
        <taxon>Blastocladiomycetes</taxon>
        <taxon>Blastocladiales</taxon>
        <taxon>Blastocladiaceae</taxon>
        <taxon>Allomyces</taxon>
    </lineage>
</organism>
<keyword evidence="2" id="KW-0106">Calcium</keyword>
<evidence type="ECO:0000256" key="1">
    <source>
        <dbReference type="ARBA" id="ARBA00022723"/>
    </source>
</evidence>
<keyword evidence="5" id="KW-1185">Reference proteome</keyword>
<dbReference type="CDD" id="cd00030">
    <property type="entry name" value="C2"/>
    <property type="match status" value="1"/>
</dbReference>
<dbReference type="PANTHER" id="PTHR46502:SF2">
    <property type="entry name" value="16 KDA PHLOEM PROTEIN 2"/>
    <property type="match status" value="1"/>
</dbReference>
<dbReference type="SMART" id="SM00239">
    <property type="entry name" value="C2"/>
    <property type="match status" value="1"/>
</dbReference>
<evidence type="ECO:0000256" key="2">
    <source>
        <dbReference type="ARBA" id="ARBA00022837"/>
    </source>
</evidence>
<protein>
    <recommendedName>
        <fullName evidence="3">C2 domain-containing protein</fullName>
    </recommendedName>
</protein>
<sequence length="174" mass="19152">MAMFHVHVESARKLPNQDWFGKIDPYCIVKCAHTGGILTQKTNRIKNGGPNVTWNETLHFDGVHVDGDVRLFIEVYDKDKLKADDLLGFAVVDLGPFVSKHPPHPPGSVPQLSYRGIRLKQYAHGPDTPAEVDLTVTMYVPLTGMPTRRLLSSTSLAEGTASIDDIMASYPTAP</sequence>
<dbReference type="GO" id="GO:0046872">
    <property type="term" value="F:metal ion binding"/>
    <property type="evidence" value="ECO:0007669"/>
    <property type="project" value="UniProtKB-KW"/>
</dbReference>
<dbReference type="SUPFAM" id="SSF49562">
    <property type="entry name" value="C2 domain (Calcium/lipid-binding domain, CaLB)"/>
    <property type="match status" value="1"/>
</dbReference>
<dbReference type="EMBL" id="GG745331">
    <property type="protein sequence ID" value="KNE57118.1"/>
    <property type="molecule type" value="Genomic_DNA"/>
</dbReference>
<feature type="domain" description="C2" evidence="3">
    <location>
        <begin position="1"/>
        <end position="107"/>
    </location>
</feature>
<proteinExistence type="predicted"/>
<name>A0A0L0S3I7_ALLM3</name>
<evidence type="ECO:0000313" key="5">
    <source>
        <dbReference type="Proteomes" id="UP000054350"/>
    </source>
</evidence>
<reference evidence="5" key="2">
    <citation type="submission" date="2009-11" db="EMBL/GenBank/DDBJ databases">
        <title>The Genome Sequence of Allomyces macrogynus strain ATCC 38327.</title>
        <authorList>
            <consortium name="The Broad Institute Genome Sequencing Platform"/>
            <person name="Russ C."/>
            <person name="Cuomo C."/>
            <person name="Shea T."/>
            <person name="Young S.K."/>
            <person name="Zeng Q."/>
            <person name="Koehrsen M."/>
            <person name="Haas B."/>
            <person name="Borodovsky M."/>
            <person name="Guigo R."/>
            <person name="Alvarado L."/>
            <person name="Berlin A."/>
            <person name="Borenstein D."/>
            <person name="Chen Z."/>
            <person name="Engels R."/>
            <person name="Freedman E."/>
            <person name="Gellesch M."/>
            <person name="Goldberg J."/>
            <person name="Griggs A."/>
            <person name="Gujja S."/>
            <person name="Heiman D."/>
            <person name="Hepburn T."/>
            <person name="Howarth C."/>
            <person name="Jen D."/>
            <person name="Larson L."/>
            <person name="Lewis B."/>
            <person name="Mehta T."/>
            <person name="Park D."/>
            <person name="Pearson M."/>
            <person name="Roberts A."/>
            <person name="Saif S."/>
            <person name="Shenoy N."/>
            <person name="Sisk P."/>
            <person name="Stolte C."/>
            <person name="Sykes S."/>
            <person name="Walk T."/>
            <person name="White J."/>
            <person name="Yandava C."/>
            <person name="Burger G."/>
            <person name="Gray M.W."/>
            <person name="Holland P.W.H."/>
            <person name="King N."/>
            <person name="Lang F.B.F."/>
            <person name="Roger A.J."/>
            <person name="Ruiz-Trillo I."/>
            <person name="Lander E."/>
            <person name="Nusbaum C."/>
        </authorList>
    </citation>
    <scope>NUCLEOTIDE SEQUENCE [LARGE SCALE GENOMIC DNA]</scope>
    <source>
        <strain evidence="5">ATCC 38327</strain>
    </source>
</reference>
<dbReference type="PROSITE" id="PS50004">
    <property type="entry name" value="C2"/>
    <property type="match status" value="1"/>
</dbReference>